<protein>
    <submittedName>
        <fullName evidence="12">TonB-like protein</fullName>
    </submittedName>
</protein>
<evidence type="ECO:0000256" key="9">
    <source>
        <dbReference type="ARBA" id="ARBA00023136"/>
    </source>
</evidence>
<evidence type="ECO:0000256" key="3">
    <source>
        <dbReference type="ARBA" id="ARBA00022448"/>
    </source>
</evidence>
<proteinExistence type="inferred from homology"/>
<feature type="compositionally biased region" description="Pro residues" evidence="10">
    <location>
        <begin position="114"/>
        <end position="130"/>
    </location>
</feature>
<keyword evidence="6" id="KW-0812">Transmembrane</keyword>
<evidence type="ECO:0000313" key="12">
    <source>
        <dbReference type="EMBL" id="ATG36482.1"/>
    </source>
</evidence>
<keyword evidence="5" id="KW-0997">Cell inner membrane</keyword>
<dbReference type="PANTHER" id="PTHR33446">
    <property type="entry name" value="PROTEIN TONB-RELATED"/>
    <property type="match status" value="1"/>
</dbReference>
<dbReference type="InterPro" id="IPR037682">
    <property type="entry name" value="TonB_C"/>
</dbReference>
<reference evidence="12 13" key="3">
    <citation type="journal article" date="2017" name="Int. J. Syst. Evol. Microbiol.">
        <title>Adaptation of Surface-Associated Bacteria to the Open Ocean: A Genomically Distinct Subpopulation of Phaeobacter gallaeciensis Colonizes Pacific Mesozooplankton.</title>
        <authorList>
            <person name="Freese H.M."/>
            <person name="Methner A."/>
            <person name="Overmann J."/>
        </authorList>
    </citation>
    <scope>NUCLEOTIDE SEQUENCE [LARGE SCALE GENOMIC DNA]</scope>
    <source>
        <strain evidence="12 13">P36</strain>
    </source>
</reference>
<reference evidence="12 13" key="1">
    <citation type="journal article" date="2017" name="Front. Microbiol.">
        <title>Phaeobacter piscinae sp. nov., a species of the Roseobacter group and potential aquaculture probiont.</title>
        <authorList>
            <person name="Sonnenschein E.C."/>
            <person name="Phippen C.B.W."/>
            <person name="Nielsen K.F."/>
            <person name="Mateiu R.V."/>
            <person name="Melchiorsen J."/>
            <person name="Gram L."/>
            <person name="Overmann J."/>
            <person name="Freese H.M."/>
        </authorList>
    </citation>
    <scope>NUCLEOTIDE SEQUENCE [LARGE SCALE GENOMIC DNA]</scope>
    <source>
        <strain evidence="12 13">P36</strain>
    </source>
</reference>
<feature type="region of interest" description="Disordered" evidence="10">
    <location>
        <begin position="104"/>
        <end position="178"/>
    </location>
</feature>
<keyword evidence="9" id="KW-0472">Membrane</keyword>
<evidence type="ECO:0000313" key="13">
    <source>
        <dbReference type="Proteomes" id="UP000218891"/>
    </source>
</evidence>
<dbReference type="RefSeq" id="WP_096869236.1">
    <property type="nucleotide sequence ID" value="NZ_CP010643.1"/>
</dbReference>
<evidence type="ECO:0000256" key="7">
    <source>
        <dbReference type="ARBA" id="ARBA00022927"/>
    </source>
</evidence>
<reference evidence="12 13" key="4">
    <citation type="journal article" date="2018" name="Environ. Microbiol. Rep.">
        <title>Phylogenetic distribution of roseobacticides in the Roseobacter group and their effect on microalgae.</title>
        <authorList>
            <person name="Sonnenschein E.C."/>
            <person name="Phippen C.B."/>
            <person name="Bentzon-Tilia M."/>
            <person name="Rasmussen S.A."/>
            <person name="Nielsen K.F."/>
            <person name="Gram L."/>
        </authorList>
    </citation>
    <scope>NUCLEOTIDE SEQUENCE [LARGE SCALE GENOMIC DNA]</scope>
    <source>
        <strain evidence="12 13">P36</strain>
    </source>
</reference>
<evidence type="ECO:0000256" key="6">
    <source>
        <dbReference type="ARBA" id="ARBA00022692"/>
    </source>
</evidence>
<dbReference type="Gene3D" id="3.30.1150.10">
    <property type="match status" value="1"/>
</dbReference>
<evidence type="ECO:0000256" key="5">
    <source>
        <dbReference type="ARBA" id="ARBA00022519"/>
    </source>
</evidence>
<evidence type="ECO:0000259" key="11">
    <source>
        <dbReference type="PROSITE" id="PS52015"/>
    </source>
</evidence>
<reference evidence="12 13" key="2">
    <citation type="journal article" date="2017" name="Genome Biol. Evol.">
        <title>Trajectories and Drivers of Genome Evolution in Surface-Associated Marine Phaeobacter.</title>
        <authorList>
            <person name="Freese H.M."/>
            <person name="Sikorski J."/>
            <person name="Bunk B."/>
            <person name="Scheuner C."/>
            <person name="Meier-Kolthoff J.P."/>
            <person name="Sproer C."/>
            <person name="Gram L."/>
            <person name="Overmann J."/>
        </authorList>
    </citation>
    <scope>NUCLEOTIDE SEQUENCE [LARGE SCALE GENOMIC DNA]</scope>
    <source>
        <strain evidence="12 13">P36</strain>
    </source>
</reference>
<keyword evidence="13" id="KW-1185">Reference proteome</keyword>
<dbReference type="PANTHER" id="PTHR33446:SF2">
    <property type="entry name" value="PROTEIN TONB"/>
    <property type="match status" value="1"/>
</dbReference>
<dbReference type="Pfam" id="PF13103">
    <property type="entry name" value="TonB_2"/>
    <property type="match status" value="1"/>
</dbReference>
<dbReference type="InterPro" id="IPR051045">
    <property type="entry name" value="TonB-dependent_transducer"/>
</dbReference>
<dbReference type="NCBIfam" id="TIGR01352">
    <property type="entry name" value="tonB_Cterm"/>
    <property type="match status" value="1"/>
</dbReference>
<accession>A0ABM6PFS0</accession>
<dbReference type="Proteomes" id="UP000218891">
    <property type="component" value="Chromosome"/>
</dbReference>
<comment type="similarity">
    <text evidence="2">Belongs to the TonB family.</text>
</comment>
<name>A0ABM6PFS0_9RHOB</name>
<feature type="domain" description="TonB C-terminal" evidence="11">
    <location>
        <begin position="200"/>
        <end position="287"/>
    </location>
</feature>
<evidence type="ECO:0000256" key="10">
    <source>
        <dbReference type="SAM" id="MobiDB-lite"/>
    </source>
</evidence>
<sequence length="287" mass="29865">MKRAAELTVFAGIATVIHVALFASAPKSGAEASGGGGDAMVSVQAAGATVAEMVETWERPPQTQPQIDTALTPPQTAPTAPVVPQFELAQAPSAARQIALAKPTPDDKLQLDTTPPPPPPPPPKAEPQPDPDLRPRAKPRAKPRPKQEPTSQTAQKAQQTSAGRAAQRAVGSGGGAQAGQAGRAAAATAQAGQQAKLKSIWGAKIRARVERRKRYPSGARGNGKVIVRITVARNGQLISHRIAKSSGNAALDQAALQAVARARKFPAAPKQLSLNQMTFNLPMTFSK</sequence>
<keyword evidence="8" id="KW-1133">Transmembrane helix</keyword>
<organism evidence="12 13">
    <name type="scientific">Phaeobacter piscinae</name>
    <dbReference type="NCBI Taxonomy" id="1580596"/>
    <lineage>
        <taxon>Bacteria</taxon>
        <taxon>Pseudomonadati</taxon>
        <taxon>Pseudomonadota</taxon>
        <taxon>Alphaproteobacteria</taxon>
        <taxon>Rhodobacterales</taxon>
        <taxon>Roseobacteraceae</taxon>
        <taxon>Phaeobacter</taxon>
    </lineage>
</organism>
<dbReference type="EMBL" id="CP010643">
    <property type="protein sequence ID" value="ATG36482.1"/>
    <property type="molecule type" value="Genomic_DNA"/>
</dbReference>
<evidence type="ECO:0000256" key="2">
    <source>
        <dbReference type="ARBA" id="ARBA00006555"/>
    </source>
</evidence>
<feature type="compositionally biased region" description="Low complexity" evidence="10">
    <location>
        <begin position="150"/>
        <end position="170"/>
    </location>
</feature>
<comment type="subcellular location">
    <subcellularLocation>
        <location evidence="1">Cell inner membrane</location>
        <topology evidence="1">Single-pass membrane protein</topology>
        <orientation evidence="1">Periplasmic side</orientation>
    </subcellularLocation>
</comment>
<keyword evidence="3" id="KW-0813">Transport</keyword>
<dbReference type="InterPro" id="IPR006260">
    <property type="entry name" value="TonB/TolA_C"/>
</dbReference>
<evidence type="ECO:0000256" key="1">
    <source>
        <dbReference type="ARBA" id="ARBA00004383"/>
    </source>
</evidence>
<dbReference type="SUPFAM" id="SSF74653">
    <property type="entry name" value="TolA/TonB C-terminal domain"/>
    <property type="match status" value="1"/>
</dbReference>
<feature type="region of interest" description="Disordered" evidence="10">
    <location>
        <begin position="58"/>
        <end position="80"/>
    </location>
</feature>
<evidence type="ECO:0000256" key="8">
    <source>
        <dbReference type="ARBA" id="ARBA00022989"/>
    </source>
</evidence>
<gene>
    <name evidence="12" type="ORF">PhaeoP36_02364</name>
</gene>
<evidence type="ECO:0000256" key="4">
    <source>
        <dbReference type="ARBA" id="ARBA00022475"/>
    </source>
</evidence>
<keyword evidence="7" id="KW-0653">Protein transport</keyword>
<keyword evidence="4" id="KW-1003">Cell membrane</keyword>
<dbReference type="PROSITE" id="PS52015">
    <property type="entry name" value="TONB_CTD"/>
    <property type="match status" value="1"/>
</dbReference>